<keyword evidence="2" id="KW-1185">Reference proteome</keyword>
<protein>
    <submittedName>
        <fullName evidence="1">Uncharacterized protein</fullName>
    </submittedName>
</protein>
<comment type="caution">
    <text evidence="1">The sequence shown here is derived from an EMBL/GenBank/DDBJ whole genome shotgun (WGS) entry which is preliminary data.</text>
</comment>
<evidence type="ECO:0000313" key="1">
    <source>
        <dbReference type="EMBL" id="GIY89632.1"/>
    </source>
</evidence>
<reference evidence="1 2" key="1">
    <citation type="submission" date="2021-06" db="EMBL/GenBank/DDBJ databases">
        <title>Caerostris darwini draft genome.</title>
        <authorList>
            <person name="Kono N."/>
            <person name="Arakawa K."/>
        </authorList>
    </citation>
    <scope>NUCLEOTIDE SEQUENCE [LARGE SCALE GENOMIC DNA]</scope>
</reference>
<dbReference type="Proteomes" id="UP001054837">
    <property type="component" value="Unassembled WGS sequence"/>
</dbReference>
<dbReference type="AlphaFoldDB" id="A0AAV4X390"/>
<accession>A0AAV4X390</accession>
<gene>
    <name evidence="1" type="ORF">CDAR_566451</name>
</gene>
<evidence type="ECO:0000313" key="2">
    <source>
        <dbReference type="Proteomes" id="UP001054837"/>
    </source>
</evidence>
<organism evidence="1 2">
    <name type="scientific">Caerostris darwini</name>
    <dbReference type="NCBI Taxonomy" id="1538125"/>
    <lineage>
        <taxon>Eukaryota</taxon>
        <taxon>Metazoa</taxon>
        <taxon>Ecdysozoa</taxon>
        <taxon>Arthropoda</taxon>
        <taxon>Chelicerata</taxon>
        <taxon>Arachnida</taxon>
        <taxon>Araneae</taxon>
        <taxon>Araneomorphae</taxon>
        <taxon>Entelegynae</taxon>
        <taxon>Araneoidea</taxon>
        <taxon>Araneidae</taxon>
        <taxon>Caerostris</taxon>
    </lineage>
</organism>
<name>A0AAV4X390_9ARAC</name>
<sequence>MDFLGRLALAAATIKGTTSVSVSDMLGARWHKLLASVVALELYSFHMPFVLLASNKYFQLIILLFPFLPSTSRTTSPDISGHVC</sequence>
<proteinExistence type="predicted"/>
<dbReference type="EMBL" id="BPLQ01015677">
    <property type="protein sequence ID" value="GIY89632.1"/>
    <property type="molecule type" value="Genomic_DNA"/>
</dbReference>